<comment type="function">
    <text evidence="7">Microtubule inner protein (MIP) part of the dynein-decorated doublet microtubules (DMTs) in cilia axoneme, which is required for motile cilia beating.</text>
</comment>
<evidence type="ECO:0000313" key="10">
    <source>
        <dbReference type="Proteomes" id="UP000410492"/>
    </source>
</evidence>
<dbReference type="AlphaFoldDB" id="A0A653C4F2"/>
<dbReference type="Pfam" id="PF22595">
    <property type="entry name" value="CFAP107"/>
    <property type="match status" value="1"/>
</dbReference>
<name>A0A653C4F2_CALMS</name>
<dbReference type="GO" id="GO:0030317">
    <property type="term" value="P:flagellated sperm motility"/>
    <property type="evidence" value="ECO:0007669"/>
    <property type="project" value="InterPro"/>
</dbReference>
<evidence type="ECO:0000256" key="7">
    <source>
        <dbReference type="ARBA" id="ARBA00035003"/>
    </source>
</evidence>
<evidence type="ECO:0000256" key="2">
    <source>
        <dbReference type="ARBA" id="ARBA00022490"/>
    </source>
</evidence>
<evidence type="ECO:0000256" key="8">
    <source>
        <dbReference type="ARBA" id="ARBA00046435"/>
    </source>
</evidence>
<keyword evidence="10" id="KW-1185">Reference proteome</keyword>
<organism evidence="9 10">
    <name type="scientific">Callosobruchus maculatus</name>
    <name type="common">Southern cowpea weevil</name>
    <name type="synonym">Pulse bruchid</name>
    <dbReference type="NCBI Taxonomy" id="64391"/>
    <lineage>
        <taxon>Eukaryota</taxon>
        <taxon>Metazoa</taxon>
        <taxon>Ecdysozoa</taxon>
        <taxon>Arthropoda</taxon>
        <taxon>Hexapoda</taxon>
        <taxon>Insecta</taxon>
        <taxon>Pterygota</taxon>
        <taxon>Neoptera</taxon>
        <taxon>Endopterygota</taxon>
        <taxon>Coleoptera</taxon>
        <taxon>Polyphaga</taxon>
        <taxon>Cucujiformia</taxon>
        <taxon>Chrysomeloidea</taxon>
        <taxon>Chrysomelidae</taxon>
        <taxon>Bruchinae</taxon>
        <taxon>Bruchini</taxon>
        <taxon>Callosobruchus</taxon>
    </lineage>
</organism>
<dbReference type="EMBL" id="CAACVG010006952">
    <property type="protein sequence ID" value="VEN42732.1"/>
    <property type="molecule type" value="Genomic_DNA"/>
</dbReference>
<keyword evidence="6" id="KW-0966">Cell projection</keyword>
<dbReference type="Proteomes" id="UP000410492">
    <property type="component" value="Unassembled WGS sequence"/>
</dbReference>
<sequence length="228" mass="26943">MGREQVKEDSRQAISKPTTYTNSKILIGNWFEEQCAYKKNSYRHSSECHSEYRSKPLTTYPKSIIWDAKLRSDFNICPDKSSDEDPSFFNNYSTTYDLSYNHLPQFYRRLMKDVPNENPPSKEMELIESYGNLTNYGLVNEKKYEWRQDSPEPRMTNVTSNQCDFARPDDSSYKFIRWTLPTPVKGKYGQYFRPFPDNHPRTDKFDPIKTACLKPCDDCKCMDIKFSQ</sequence>
<evidence type="ECO:0000256" key="5">
    <source>
        <dbReference type="ARBA" id="ARBA00023212"/>
    </source>
</evidence>
<dbReference type="OrthoDB" id="8185227at2759"/>
<dbReference type="GO" id="GO:0005879">
    <property type="term" value="C:axonemal microtubule"/>
    <property type="evidence" value="ECO:0007669"/>
    <property type="project" value="TreeGrafter"/>
</dbReference>
<dbReference type="InterPro" id="IPR054709">
    <property type="entry name" value="CFAP107"/>
</dbReference>
<evidence type="ECO:0000256" key="4">
    <source>
        <dbReference type="ARBA" id="ARBA00023069"/>
    </source>
</evidence>
<reference evidence="9 10" key="1">
    <citation type="submission" date="2019-01" db="EMBL/GenBank/DDBJ databases">
        <authorList>
            <person name="Sayadi A."/>
        </authorList>
    </citation>
    <scope>NUCLEOTIDE SEQUENCE [LARGE SCALE GENOMIC DNA]</scope>
</reference>
<evidence type="ECO:0000256" key="1">
    <source>
        <dbReference type="ARBA" id="ARBA00004611"/>
    </source>
</evidence>
<gene>
    <name evidence="9" type="ORF">CALMAC_LOCUS6118</name>
</gene>
<evidence type="ECO:0000256" key="3">
    <source>
        <dbReference type="ARBA" id="ARBA00022846"/>
    </source>
</evidence>
<keyword evidence="2" id="KW-0963">Cytoplasm</keyword>
<dbReference type="PANTHER" id="PTHR31180">
    <property type="entry name" value="CILIA- AND FLAGELLA-ASSOCIATED PROTEIN 107-RELATED"/>
    <property type="match status" value="1"/>
</dbReference>
<proteinExistence type="predicted"/>
<keyword evidence="5" id="KW-0206">Cytoskeleton</keyword>
<dbReference type="PANTHER" id="PTHR31180:SF2">
    <property type="entry name" value="CILIA- AND FLAGELLA-ASSOCIATED PROTEIN 107"/>
    <property type="match status" value="1"/>
</dbReference>
<evidence type="ECO:0000256" key="6">
    <source>
        <dbReference type="ARBA" id="ARBA00023273"/>
    </source>
</evidence>
<dbReference type="InterPro" id="IPR037662">
    <property type="entry name" value="CFAP68/107"/>
</dbReference>
<accession>A0A653C4F2</accession>
<keyword evidence="4" id="KW-0969">Cilium</keyword>
<comment type="subcellular location">
    <subcellularLocation>
        <location evidence="1">Cytoplasm</location>
        <location evidence="1">Cytoskeleton</location>
        <location evidence="1">Flagellum axoneme</location>
    </subcellularLocation>
</comment>
<protein>
    <submittedName>
        <fullName evidence="9">Uncharacterized protein</fullName>
    </submittedName>
</protein>
<evidence type="ECO:0000313" key="9">
    <source>
        <dbReference type="EMBL" id="VEN42732.1"/>
    </source>
</evidence>
<comment type="subunit">
    <text evidence="8">Microtubule inner protein component of sperm flagellar doublet microtubules.</text>
</comment>
<keyword evidence="3" id="KW-0282">Flagellum</keyword>